<feature type="domain" description="MobA/MobL protein" evidence="4">
    <location>
        <begin position="8"/>
        <end position="63"/>
    </location>
</feature>
<keyword evidence="2" id="KW-0184">Conjugation</keyword>
<dbReference type="EMBL" id="AP018131">
    <property type="protein sequence ID" value="BBA48845.1"/>
    <property type="molecule type" value="Genomic_DNA"/>
</dbReference>
<name>A0A286TFT4_BIFBI</name>
<organism evidence="5 6">
    <name type="scientific">Bifidobacterium bifidum LMG 13195</name>
    <dbReference type="NCBI Taxonomy" id="1207542"/>
    <lineage>
        <taxon>Bacteria</taxon>
        <taxon>Bacillati</taxon>
        <taxon>Actinomycetota</taxon>
        <taxon>Actinomycetes</taxon>
        <taxon>Bifidobacteriales</taxon>
        <taxon>Bifidobacteriaceae</taxon>
        <taxon>Bifidobacterium</taxon>
    </lineage>
</organism>
<reference evidence="5 6" key="1">
    <citation type="journal article" date="2017" name="Biosci. Biotechnol. Biochem.">
        <title>Identification and characterization of a sulfoglycosidase from Bifidobacterium bifidum implicated in mucin glycan utilization.</title>
        <authorList>
            <person name="Katoh T."/>
            <person name="Maeshibu T."/>
            <person name="Kikkawa K."/>
            <person name="Gotoh A."/>
            <person name="Tomabechi Y."/>
            <person name="Nakamura M."/>
            <person name="Liao W.-H."/>
            <person name="Yamaguchi M."/>
            <person name="Ashida H."/>
            <person name="Yamamoto K."/>
            <person name="Katayama T."/>
        </authorList>
    </citation>
    <scope>NUCLEOTIDE SEQUENCE [LARGE SCALE GENOMIC DNA]</scope>
    <source>
        <strain evidence="5 6">JCM 7004</strain>
    </source>
</reference>
<evidence type="ECO:0000256" key="3">
    <source>
        <dbReference type="SAM" id="MobiDB-lite"/>
    </source>
</evidence>
<evidence type="ECO:0000313" key="6">
    <source>
        <dbReference type="Proteomes" id="UP000262177"/>
    </source>
</evidence>
<accession>A0A286TFT4</accession>
<feature type="region of interest" description="Disordered" evidence="3">
    <location>
        <begin position="139"/>
        <end position="177"/>
    </location>
</feature>
<evidence type="ECO:0000313" key="5">
    <source>
        <dbReference type="EMBL" id="BBA48845.1"/>
    </source>
</evidence>
<protein>
    <submittedName>
        <fullName evidence="5">Mobilization protein</fullName>
    </submittedName>
</protein>
<dbReference type="AlphaFoldDB" id="A0A286TFT4"/>
<feature type="compositionally biased region" description="Basic and acidic residues" evidence="3">
    <location>
        <begin position="148"/>
        <end position="168"/>
    </location>
</feature>
<evidence type="ECO:0000256" key="1">
    <source>
        <dbReference type="ARBA" id="ARBA00010873"/>
    </source>
</evidence>
<proteinExistence type="inferred from homology"/>
<dbReference type="Proteomes" id="UP000262177">
    <property type="component" value="Chromosome"/>
</dbReference>
<evidence type="ECO:0000256" key="2">
    <source>
        <dbReference type="ARBA" id="ARBA00022971"/>
    </source>
</evidence>
<gene>
    <name evidence="5" type="ORF">BBJK_02734</name>
</gene>
<dbReference type="InterPro" id="IPR005053">
    <property type="entry name" value="MobA_MobL"/>
</dbReference>
<evidence type="ECO:0000259" key="4">
    <source>
        <dbReference type="Pfam" id="PF03389"/>
    </source>
</evidence>
<comment type="similarity">
    <text evidence="1">Belongs to the MobA/MobL family.</text>
</comment>
<sequence length="199" mass="22776">MDVSNNPLDSTEFLERLRADWAKQCNPMLPEGVRIDHRSLEAQGIERIPTIHEGHASREITKRGGHSILTAINRRIATANRYLTAIRKQMGDPTGLLGQFKEQARKELDTAMSRFRESLVFDRQPIASRGRQLVEALTAPRSTSGRSLESKPDPVPREIGREPRRPEPEPVDELDEARRELADLTEWWKTEPPREVRDV</sequence>
<dbReference type="Pfam" id="PF03389">
    <property type="entry name" value="MobA_MobL"/>
    <property type="match status" value="1"/>
</dbReference>